<reference evidence="6" key="3">
    <citation type="submission" date="2023-05" db="EMBL/GenBank/DDBJ databases">
        <authorList>
            <person name="Smith C.H."/>
        </authorList>
    </citation>
    <scope>NUCLEOTIDE SEQUENCE</scope>
    <source>
        <strain evidence="6">CHS0354</strain>
        <tissue evidence="6">Mantle</tissue>
    </source>
</reference>
<keyword evidence="1" id="KW-1015">Disulfide bond</keyword>
<dbReference type="Pfam" id="PF00754">
    <property type="entry name" value="F5_F8_type_C"/>
    <property type="match status" value="1"/>
</dbReference>
<feature type="domain" description="F5/8 type C" evidence="3">
    <location>
        <begin position="244"/>
        <end position="414"/>
    </location>
</feature>
<dbReference type="Pfam" id="PF00084">
    <property type="entry name" value="Sushi"/>
    <property type="match status" value="1"/>
</dbReference>
<dbReference type="CDD" id="cd00057">
    <property type="entry name" value="FA58C"/>
    <property type="match status" value="1"/>
</dbReference>
<dbReference type="SUPFAM" id="SSF57535">
    <property type="entry name" value="Complement control module/SCR domain"/>
    <property type="match status" value="1"/>
</dbReference>
<dbReference type="Proteomes" id="UP001195483">
    <property type="component" value="Unassembled WGS sequence"/>
</dbReference>
<dbReference type="Gene3D" id="2.60.120.260">
    <property type="entry name" value="Galactose-binding domain-like"/>
    <property type="match status" value="1"/>
</dbReference>
<dbReference type="InterPro" id="IPR013320">
    <property type="entry name" value="ConA-like_dom_sf"/>
</dbReference>
<dbReference type="InterPro" id="IPR016187">
    <property type="entry name" value="CTDL_fold"/>
</dbReference>
<dbReference type="SMART" id="SM00032">
    <property type="entry name" value="CCP"/>
    <property type="match status" value="1"/>
</dbReference>
<organism evidence="6 7">
    <name type="scientific">Potamilus streckersoni</name>
    <dbReference type="NCBI Taxonomy" id="2493646"/>
    <lineage>
        <taxon>Eukaryota</taxon>
        <taxon>Metazoa</taxon>
        <taxon>Spiralia</taxon>
        <taxon>Lophotrochozoa</taxon>
        <taxon>Mollusca</taxon>
        <taxon>Bivalvia</taxon>
        <taxon>Autobranchia</taxon>
        <taxon>Heteroconchia</taxon>
        <taxon>Palaeoheterodonta</taxon>
        <taxon>Unionida</taxon>
        <taxon>Unionoidea</taxon>
        <taxon>Unionidae</taxon>
        <taxon>Ambleminae</taxon>
        <taxon>Lampsilini</taxon>
        <taxon>Potamilus</taxon>
    </lineage>
</organism>
<dbReference type="PANTHER" id="PTHR24543:SF325">
    <property type="entry name" value="F5_8 TYPE C DOMAIN-CONTAINING PROTEIN"/>
    <property type="match status" value="1"/>
</dbReference>
<feature type="non-terminal residue" evidence="6">
    <location>
        <position position="580"/>
    </location>
</feature>
<evidence type="ECO:0000313" key="6">
    <source>
        <dbReference type="EMBL" id="KAK3605568.1"/>
    </source>
</evidence>
<dbReference type="SUPFAM" id="SSF56436">
    <property type="entry name" value="C-type lectin-like"/>
    <property type="match status" value="1"/>
</dbReference>
<comment type="caution">
    <text evidence="2">Lacks conserved residue(s) required for the propagation of feature annotation.</text>
</comment>
<gene>
    <name evidence="6" type="ORF">CHS0354_005872</name>
</gene>
<dbReference type="InterPro" id="IPR000998">
    <property type="entry name" value="MAM_dom"/>
</dbReference>
<dbReference type="AlphaFoldDB" id="A0AAE0T8W9"/>
<evidence type="ECO:0000256" key="1">
    <source>
        <dbReference type="ARBA" id="ARBA00023157"/>
    </source>
</evidence>
<protein>
    <submittedName>
        <fullName evidence="6">Uncharacterized protein</fullName>
    </submittedName>
</protein>
<dbReference type="InterPro" id="IPR008979">
    <property type="entry name" value="Galactose-bd-like_sf"/>
</dbReference>
<comment type="caution">
    <text evidence="6">The sequence shown here is derived from an EMBL/GenBank/DDBJ whole genome shotgun (WGS) entry which is preliminary data.</text>
</comment>
<dbReference type="EMBL" id="JAEAOA010000420">
    <property type="protein sequence ID" value="KAK3605568.1"/>
    <property type="molecule type" value="Genomic_DNA"/>
</dbReference>
<dbReference type="InterPro" id="IPR000421">
    <property type="entry name" value="FA58C"/>
</dbReference>
<dbReference type="CDD" id="cd00033">
    <property type="entry name" value="CCP"/>
    <property type="match status" value="1"/>
</dbReference>
<dbReference type="Gene3D" id="2.10.70.10">
    <property type="entry name" value="Complement Module, domain 1"/>
    <property type="match status" value="1"/>
</dbReference>
<feature type="domain" description="Sushi" evidence="5">
    <location>
        <begin position="145"/>
        <end position="204"/>
    </location>
</feature>
<dbReference type="Gene3D" id="2.60.120.200">
    <property type="match status" value="1"/>
</dbReference>
<keyword evidence="2" id="KW-0768">Sushi</keyword>
<evidence type="ECO:0000259" key="4">
    <source>
        <dbReference type="PROSITE" id="PS50060"/>
    </source>
</evidence>
<reference evidence="6" key="1">
    <citation type="journal article" date="2021" name="Genome Biol. Evol.">
        <title>A High-Quality Reference Genome for a Parasitic Bivalve with Doubly Uniparental Inheritance (Bivalvia: Unionida).</title>
        <authorList>
            <person name="Smith C.H."/>
        </authorList>
    </citation>
    <scope>NUCLEOTIDE SEQUENCE</scope>
    <source>
        <strain evidence="6">CHS0354</strain>
    </source>
</reference>
<name>A0AAE0T8W9_9BIVA</name>
<dbReference type="PROSITE" id="PS50923">
    <property type="entry name" value="SUSHI"/>
    <property type="match status" value="1"/>
</dbReference>
<dbReference type="PANTHER" id="PTHR24543">
    <property type="entry name" value="MULTICOPPER OXIDASE-RELATED"/>
    <property type="match status" value="1"/>
</dbReference>
<dbReference type="SUPFAM" id="SSF49899">
    <property type="entry name" value="Concanavalin A-like lectins/glucanases"/>
    <property type="match status" value="1"/>
</dbReference>
<evidence type="ECO:0000259" key="3">
    <source>
        <dbReference type="PROSITE" id="PS50022"/>
    </source>
</evidence>
<sequence>YKRRKSARALMFWSRSDFLAHQFYKMAPLTWTMVLWLMTTPVSSKYETNDKHLVEKLMEKIHELHWKLEYIKKGLTEARENTCPRNYIRYVGNDERPFCYRYEAKLKHCLNYTDAREACQLEGGDLVQFSEDNFNFFITYGSLFLACGKPSQTGNYSIMGNVYSNGSRIKYVCNERFKQQDQTEAVSVCLHNETWSQINFTCKPDTLGKSCSSNQECLEQLSECREGLCFCLRNHSYSLTEYSCLPRFLGRGNYIISDLDVIPNDHFMASSSYEEPADSHKPWLSRLDSEEIRISYKTSRCGCWAAKYLDKQQFIQVNITNSHSVTAVTTKGRDAKYFSQFVKSYKVLYSVDGFSFNSVLDHNGKDLIFLGNTQGEENSPVTNELPCPIQAQYIRINPQDWHNHISLRFDVIGSTLHSADCDFENGTCGWQNEEGSVIQWQIGKPNNTKGGPANDHTYIGGEIFTDQVTGSYMYITANQQEIVSAQITVNIKESNVSRCLSLWHTASKNYSGSLNIITTKCDNGIEQLRNTTNTNFAETWKLSTVRVESGVYLIAIESVWTSETHGFLAIDDVKLNETDC</sequence>
<evidence type="ECO:0000313" key="7">
    <source>
        <dbReference type="Proteomes" id="UP001195483"/>
    </source>
</evidence>
<dbReference type="PROSITE" id="PS50060">
    <property type="entry name" value="MAM_2"/>
    <property type="match status" value="1"/>
</dbReference>
<dbReference type="GO" id="GO:0016020">
    <property type="term" value="C:membrane"/>
    <property type="evidence" value="ECO:0007669"/>
    <property type="project" value="InterPro"/>
</dbReference>
<proteinExistence type="predicted"/>
<dbReference type="InterPro" id="IPR035976">
    <property type="entry name" value="Sushi/SCR/CCP_sf"/>
</dbReference>
<accession>A0AAE0T8W9</accession>
<evidence type="ECO:0000256" key="2">
    <source>
        <dbReference type="PROSITE-ProRule" id="PRU00302"/>
    </source>
</evidence>
<dbReference type="InterPro" id="IPR000436">
    <property type="entry name" value="Sushi_SCR_CCP_dom"/>
</dbReference>
<dbReference type="SMART" id="SM00137">
    <property type="entry name" value="MAM"/>
    <property type="match status" value="1"/>
</dbReference>
<dbReference type="Pfam" id="PF00629">
    <property type="entry name" value="MAM"/>
    <property type="match status" value="1"/>
</dbReference>
<dbReference type="SUPFAM" id="SSF49785">
    <property type="entry name" value="Galactose-binding domain-like"/>
    <property type="match status" value="1"/>
</dbReference>
<feature type="domain" description="MAM" evidence="4">
    <location>
        <begin position="419"/>
        <end position="580"/>
    </location>
</feature>
<keyword evidence="7" id="KW-1185">Reference proteome</keyword>
<reference evidence="6" key="2">
    <citation type="journal article" date="2021" name="Genome Biol. Evol.">
        <title>Developing a high-quality reference genome for a parasitic bivalve with doubly uniparental inheritance (Bivalvia: Unionida).</title>
        <authorList>
            <person name="Smith C.H."/>
        </authorList>
    </citation>
    <scope>NUCLEOTIDE SEQUENCE</scope>
    <source>
        <strain evidence="6">CHS0354</strain>
        <tissue evidence="6">Mantle</tissue>
    </source>
</reference>
<evidence type="ECO:0000259" key="5">
    <source>
        <dbReference type="PROSITE" id="PS50923"/>
    </source>
</evidence>
<dbReference type="PROSITE" id="PS50022">
    <property type="entry name" value="FA58C_3"/>
    <property type="match status" value="1"/>
</dbReference>